<gene>
    <name evidence="1" type="ORF">RRG08_035558</name>
</gene>
<evidence type="ECO:0000313" key="2">
    <source>
        <dbReference type="Proteomes" id="UP001283361"/>
    </source>
</evidence>
<sequence>MKHMADAELVNSKNIIHLAHSGYIEANNIENFRYLEENKKKRESSKWERMKYQQFGTSFCFFVALLHCPIQLSGVQAQGVRKECPCWQKLAEGIREQLQTETDERQANSLWLNGPIYNLLPFDDGDSLSSSVSQPEVDLQRDGQTALGKLLLRRAARSGQYRESSYHGIHCNVCWAILQDLSNPLKTPRSADTYDFGFGGISKKAMLNNGW</sequence>
<reference evidence="1" key="1">
    <citation type="journal article" date="2023" name="G3 (Bethesda)">
        <title>A reference genome for the long-term kleptoplast-retaining sea slug Elysia crispata morphotype clarki.</title>
        <authorList>
            <person name="Eastman K.E."/>
            <person name="Pendleton A.L."/>
            <person name="Shaikh M.A."/>
            <person name="Suttiyut T."/>
            <person name="Ogas R."/>
            <person name="Tomko P."/>
            <person name="Gavelis G."/>
            <person name="Widhalm J.R."/>
            <person name="Wisecaver J.H."/>
        </authorList>
    </citation>
    <scope>NUCLEOTIDE SEQUENCE</scope>
    <source>
        <strain evidence="1">ECLA1</strain>
    </source>
</reference>
<comment type="caution">
    <text evidence="1">The sequence shown here is derived from an EMBL/GenBank/DDBJ whole genome shotgun (WGS) entry which is preliminary data.</text>
</comment>
<dbReference type="AlphaFoldDB" id="A0AAE1E9Z1"/>
<keyword evidence="2" id="KW-1185">Reference proteome</keyword>
<proteinExistence type="predicted"/>
<protein>
    <submittedName>
        <fullName evidence="1">Uncharacterized protein</fullName>
    </submittedName>
</protein>
<dbReference type="Proteomes" id="UP001283361">
    <property type="component" value="Unassembled WGS sequence"/>
</dbReference>
<evidence type="ECO:0000313" key="1">
    <source>
        <dbReference type="EMBL" id="KAK3798930.1"/>
    </source>
</evidence>
<organism evidence="1 2">
    <name type="scientific">Elysia crispata</name>
    <name type="common">lettuce slug</name>
    <dbReference type="NCBI Taxonomy" id="231223"/>
    <lineage>
        <taxon>Eukaryota</taxon>
        <taxon>Metazoa</taxon>
        <taxon>Spiralia</taxon>
        <taxon>Lophotrochozoa</taxon>
        <taxon>Mollusca</taxon>
        <taxon>Gastropoda</taxon>
        <taxon>Heterobranchia</taxon>
        <taxon>Euthyneura</taxon>
        <taxon>Panpulmonata</taxon>
        <taxon>Sacoglossa</taxon>
        <taxon>Placobranchoidea</taxon>
        <taxon>Plakobranchidae</taxon>
        <taxon>Elysia</taxon>
    </lineage>
</organism>
<name>A0AAE1E9Z1_9GAST</name>
<accession>A0AAE1E9Z1</accession>
<dbReference type="EMBL" id="JAWDGP010000612">
    <property type="protein sequence ID" value="KAK3798930.1"/>
    <property type="molecule type" value="Genomic_DNA"/>
</dbReference>